<dbReference type="AlphaFoldDB" id="A0A9D2K9D4"/>
<dbReference type="PROSITE" id="PS51257">
    <property type="entry name" value="PROKAR_LIPOPROTEIN"/>
    <property type="match status" value="1"/>
</dbReference>
<comment type="caution">
    <text evidence="1">The sequence shown here is derived from an EMBL/GenBank/DDBJ whole genome shotgun (WGS) entry which is preliminary data.</text>
</comment>
<dbReference type="PROSITE" id="PS51450">
    <property type="entry name" value="LRR"/>
    <property type="match status" value="1"/>
</dbReference>
<evidence type="ECO:0000313" key="1">
    <source>
        <dbReference type="EMBL" id="HIZ86403.1"/>
    </source>
</evidence>
<dbReference type="EMBL" id="DXAW01000135">
    <property type="protein sequence ID" value="HIZ86403.1"/>
    <property type="molecule type" value="Genomic_DNA"/>
</dbReference>
<dbReference type="Gene3D" id="2.60.40.10">
    <property type="entry name" value="Immunoglobulins"/>
    <property type="match status" value="1"/>
</dbReference>
<dbReference type="SUPFAM" id="SSF52058">
    <property type="entry name" value="L domain-like"/>
    <property type="match status" value="1"/>
</dbReference>
<organism evidence="1 2">
    <name type="scientific">Candidatus Coprenecus stercoravium</name>
    <dbReference type="NCBI Taxonomy" id="2840735"/>
    <lineage>
        <taxon>Bacteria</taxon>
        <taxon>Pseudomonadati</taxon>
        <taxon>Bacteroidota</taxon>
        <taxon>Bacteroidia</taxon>
        <taxon>Bacteroidales</taxon>
        <taxon>Rikenellaceae</taxon>
        <taxon>Rikenellaceae incertae sedis</taxon>
        <taxon>Candidatus Coprenecus</taxon>
    </lineage>
</organism>
<accession>A0A9D2K9D4</accession>
<reference evidence="1" key="1">
    <citation type="journal article" date="2021" name="PeerJ">
        <title>Extensive microbial diversity within the chicken gut microbiome revealed by metagenomics and culture.</title>
        <authorList>
            <person name="Gilroy R."/>
            <person name="Ravi A."/>
            <person name="Getino M."/>
            <person name="Pursley I."/>
            <person name="Horton D.L."/>
            <person name="Alikhan N.F."/>
            <person name="Baker D."/>
            <person name="Gharbi K."/>
            <person name="Hall N."/>
            <person name="Watson M."/>
            <person name="Adriaenssens E.M."/>
            <person name="Foster-Nyarko E."/>
            <person name="Jarju S."/>
            <person name="Secka A."/>
            <person name="Antonio M."/>
            <person name="Oren A."/>
            <person name="Chaudhuri R.R."/>
            <person name="La Ragione R."/>
            <person name="Hildebrand F."/>
            <person name="Pallen M.J."/>
        </authorList>
    </citation>
    <scope>NUCLEOTIDE SEQUENCE</scope>
    <source>
        <strain evidence="1">Gambia16-554</strain>
    </source>
</reference>
<name>A0A9D2K9D4_9BACT</name>
<protein>
    <submittedName>
        <fullName evidence="1">Uncharacterized protein</fullName>
    </submittedName>
</protein>
<dbReference type="CDD" id="cd14948">
    <property type="entry name" value="BACON"/>
    <property type="match status" value="1"/>
</dbReference>
<reference evidence="1" key="2">
    <citation type="submission" date="2021-04" db="EMBL/GenBank/DDBJ databases">
        <authorList>
            <person name="Gilroy R."/>
        </authorList>
    </citation>
    <scope>NUCLEOTIDE SEQUENCE</scope>
    <source>
        <strain evidence="1">Gambia16-554</strain>
    </source>
</reference>
<evidence type="ECO:0000313" key="2">
    <source>
        <dbReference type="Proteomes" id="UP000824115"/>
    </source>
</evidence>
<sequence length="582" mass="64462">MRLSIIIKRLCIIAITGCILSGTQSCTSEAEGYGGFPYAELPEGTPTEYVISRDGTEFSGDILITFHTNRNLNAQSNASWLTATALDSIVQISVSRNESSISRNAEVTVCDMNGRTYETLTFSQRGNYELPWGDIVLRDDMDVDYFISDYPMKELYNNIILGDMSATAISGSSIYNHTAYFNGEYYEFHENNGLTDLSPFQDFQYVAGTIYVMYNSDLTEDQLGFISNLSYSMHLAGNTKIVSLSALEGSSITTLTIKDSPWTDFYSLSGLTNLKTLNISNNQLSDISFLKGLNISELYLGNGSINENNRITDFSPLYGMKNLTSLDLSGLNVPEETLAELKKQLPECDIYTDSWDEMYPDVYINEIVRTRTSILLNAIISFKGISDITTKGFMFGSQPDPETMTEHISSSIDPNTIDVTIGNLEPSTVYYFAPFAGNSHVTTPVSKNYIFYTFTYGPAKFGDSPSVSYTEGEYNASVVFNDTIYVPGADILTYGSVISQDPMSLTTESALGHSEQDMHFSNSYFLQGDTTNTPILPINGQFTGLEKGATYYIRSYAISEYGTSYGKTLKIPLTTDDLNIQL</sequence>
<dbReference type="Proteomes" id="UP000824115">
    <property type="component" value="Unassembled WGS sequence"/>
</dbReference>
<dbReference type="InterPro" id="IPR032675">
    <property type="entry name" value="LRR_dom_sf"/>
</dbReference>
<dbReference type="InterPro" id="IPR001611">
    <property type="entry name" value="Leu-rich_rpt"/>
</dbReference>
<dbReference type="InterPro" id="IPR013783">
    <property type="entry name" value="Ig-like_fold"/>
</dbReference>
<dbReference type="InterPro" id="IPR024361">
    <property type="entry name" value="BACON"/>
</dbReference>
<dbReference type="Gene3D" id="3.80.10.10">
    <property type="entry name" value="Ribonuclease Inhibitor"/>
    <property type="match status" value="1"/>
</dbReference>
<proteinExistence type="predicted"/>
<gene>
    <name evidence="1" type="ORF">IAC04_07925</name>
</gene>